<dbReference type="PATRIC" id="fig|1461581.3.peg.871"/>
<accession>A0A078M5W3</accession>
<dbReference type="EMBL" id="LM997413">
    <property type="protein sequence ID" value="CEA02838.1"/>
    <property type="molecule type" value="Genomic_DNA"/>
</dbReference>
<dbReference type="RefSeq" id="WP_044498505.1">
    <property type="nucleotide sequence ID" value="NZ_LK391969.1"/>
</dbReference>
<dbReference type="Pfam" id="PF14341">
    <property type="entry name" value="PilX_N"/>
    <property type="match status" value="1"/>
</dbReference>
<protein>
    <recommendedName>
        <fullName evidence="2">Type 4 fimbrial biogenesis protein PilX N-terminal domain-containing protein</fullName>
    </recommendedName>
</protein>
<evidence type="ECO:0000313" key="3">
    <source>
        <dbReference type="EMBL" id="CEA02838.1"/>
    </source>
</evidence>
<dbReference type="InterPro" id="IPR025746">
    <property type="entry name" value="PilX_N_dom"/>
</dbReference>
<keyword evidence="1" id="KW-0812">Transmembrane</keyword>
<evidence type="ECO:0000259" key="2">
    <source>
        <dbReference type="Pfam" id="PF14341"/>
    </source>
</evidence>
<name>A0A078M5W3_9PSED</name>
<keyword evidence="1" id="KW-0472">Membrane</keyword>
<feature type="domain" description="Type 4 fimbrial biogenesis protein PilX N-terminal" evidence="2">
    <location>
        <begin position="11"/>
        <end position="61"/>
    </location>
</feature>
<dbReference type="AlphaFoldDB" id="A0A078M5W3"/>
<reference evidence="3" key="1">
    <citation type="submission" date="2014-07" db="EMBL/GenBank/DDBJ databases">
        <authorList>
            <person name="Urmite Genomes Urmite Genomes"/>
        </authorList>
    </citation>
    <scope>NUCLEOTIDE SEQUENCE</scope>
    <source>
        <strain evidence="3">12M76_air</strain>
    </source>
</reference>
<dbReference type="OrthoDB" id="5801860at2"/>
<sequence>MNRLSPNNTQRGVALPVALVMLLISTMIGLASIRNATNQEKITANMYDRSLAYQATEAALRAAEDAILSDPDIGEDCLDDANAVCPGIPVTTFTPSEDNWFDVSSSFEANETLVSSTPQYYIERIGVVGGTDELGVGSSANCDNYAGCDHTPPTAMLYRVTARSGVPADNGRAVVAMQITVKQNL</sequence>
<feature type="transmembrane region" description="Helical" evidence="1">
    <location>
        <begin position="12"/>
        <end position="33"/>
    </location>
</feature>
<gene>
    <name evidence="3" type="ORF">BN1049_00889</name>
</gene>
<keyword evidence="1" id="KW-1133">Transmembrane helix</keyword>
<organism evidence="3">
    <name type="scientific">Pseudomonas saudimassiliensis</name>
    <dbReference type="NCBI Taxonomy" id="1461581"/>
    <lineage>
        <taxon>Bacteria</taxon>
        <taxon>Pseudomonadati</taxon>
        <taxon>Pseudomonadota</taxon>
        <taxon>Gammaproteobacteria</taxon>
        <taxon>Pseudomonadales</taxon>
        <taxon>Pseudomonadaceae</taxon>
        <taxon>Pseudomonas</taxon>
    </lineage>
</organism>
<proteinExistence type="predicted"/>
<dbReference type="EMBL" id="LK391969">
    <property type="protein sequence ID" value="CEF25968.1"/>
    <property type="molecule type" value="Genomic_DNA"/>
</dbReference>
<evidence type="ECO:0000256" key="1">
    <source>
        <dbReference type="SAM" id="Phobius"/>
    </source>
</evidence>